<evidence type="ECO:0000256" key="6">
    <source>
        <dbReference type="ARBA" id="ARBA00022737"/>
    </source>
</evidence>
<dbReference type="SUPFAM" id="SSF57850">
    <property type="entry name" value="RING/U-box"/>
    <property type="match status" value="3"/>
</dbReference>
<evidence type="ECO:0000256" key="4">
    <source>
        <dbReference type="ARBA" id="ARBA00022679"/>
    </source>
</evidence>
<dbReference type="EC" id="2.3.2.31" evidence="3"/>
<dbReference type="InterPro" id="IPR002867">
    <property type="entry name" value="IBR_dom"/>
</dbReference>
<keyword evidence="9" id="KW-0862">Zinc</keyword>
<keyword evidence="15" id="KW-1185">Reference proteome</keyword>
<dbReference type="Pfam" id="PF22605">
    <property type="entry name" value="IBR_2"/>
    <property type="match status" value="1"/>
</dbReference>
<dbReference type="Gene3D" id="1.20.120.1750">
    <property type="match status" value="1"/>
</dbReference>
<evidence type="ECO:0000259" key="13">
    <source>
        <dbReference type="PROSITE" id="PS51873"/>
    </source>
</evidence>
<dbReference type="Proteomes" id="UP000235672">
    <property type="component" value="Unassembled WGS sequence"/>
</dbReference>
<sequence length="451" mass="51151">MDRGALYTSLFELAKELDEDETRNIENWLKNGGEFPSPAARSPPQAQAAGPPADIVEDEDEEGEWPEYHLEDFETGSSEANGDMNEDAENSEEEDEDDDSHASAIDMHRAWPDEEEDDSEVDHMQMDHRARRAHLRGKSSGEMIECSICADEFDKTEFPETTQITSNCHHKSDDRVCIYCLQQSIATAVTEGQLHLVICPFCPEKLSHNEVKKYATKEVFARYEYLKLMATPDLVMCLGLDCGSGQIHPNASENPMMICEACSFKTCAVHKLPWHEGQTCEEFDMDDSQIERLEEAEATAKLLAKEHAQVCPNCLNGVSRIDGCDHMTCKKGRCGNEWCYVCGASYEKIKAIGEEAHAVHCMYHPRRVNMRRDQERAAQGQLTQMVHGGPISEALEQARGRRNERVRAELRPLAAQAAERRMREMEQQKKEEEKTGTKKRKLNLHAPWEET</sequence>
<dbReference type="OrthoDB" id="1431934at2759"/>
<dbReference type="PROSITE" id="PS51873">
    <property type="entry name" value="TRIAD"/>
    <property type="match status" value="1"/>
</dbReference>
<proteinExistence type="predicted"/>
<feature type="region of interest" description="Disordered" evidence="11">
    <location>
        <begin position="24"/>
        <end position="101"/>
    </location>
</feature>
<dbReference type="InterPro" id="IPR031127">
    <property type="entry name" value="E3_UB_ligase_RBR"/>
</dbReference>
<comment type="catalytic activity">
    <reaction evidence="1">
        <text>[E2 ubiquitin-conjugating enzyme]-S-ubiquitinyl-L-cysteine + [acceptor protein]-L-lysine = [E2 ubiquitin-conjugating enzyme]-L-cysteine + [acceptor protein]-N(6)-ubiquitinyl-L-lysine.</text>
        <dbReference type="EC" id="2.3.2.31"/>
    </reaction>
</comment>
<gene>
    <name evidence="14" type="ORF">NA56DRAFT_566586</name>
</gene>
<dbReference type="GO" id="GO:0061630">
    <property type="term" value="F:ubiquitin protein ligase activity"/>
    <property type="evidence" value="ECO:0007669"/>
    <property type="project" value="UniProtKB-EC"/>
</dbReference>
<dbReference type="InterPro" id="IPR044066">
    <property type="entry name" value="TRIAD_supradom"/>
</dbReference>
<dbReference type="InterPro" id="IPR001841">
    <property type="entry name" value="Znf_RING"/>
</dbReference>
<dbReference type="Pfam" id="PF01485">
    <property type="entry name" value="IBR"/>
    <property type="match status" value="1"/>
</dbReference>
<accession>A0A2J6QEG3</accession>
<feature type="region of interest" description="Disordered" evidence="11">
    <location>
        <begin position="411"/>
        <end position="451"/>
    </location>
</feature>
<keyword evidence="6" id="KW-0677">Repeat</keyword>
<keyword evidence="7 10" id="KW-0863">Zinc-finger</keyword>
<evidence type="ECO:0000256" key="7">
    <source>
        <dbReference type="ARBA" id="ARBA00022771"/>
    </source>
</evidence>
<evidence type="ECO:0000259" key="12">
    <source>
        <dbReference type="PROSITE" id="PS50089"/>
    </source>
</evidence>
<dbReference type="AlphaFoldDB" id="A0A2J6QEG3"/>
<evidence type="ECO:0000256" key="1">
    <source>
        <dbReference type="ARBA" id="ARBA00001798"/>
    </source>
</evidence>
<dbReference type="PANTHER" id="PTHR11685">
    <property type="entry name" value="RBR FAMILY RING FINGER AND IBR DOMAIN-CONTAINING"/>
    <property type="match status" value="1"/>
</dbReference>
<evidence type="ECO:0000256" key="8">
    <source>
        <dbReference type="ARBA" id="ARBA00022786"/>
    </source>
</evidence>
<dbReference type="EMBL" id="KZ613472">
    <property type="protein sequence ID" value="PMD24650.1"/>
    <property type="molecule type" value="Genomic_DNA"/>
</dbReference>
<keyword evidence="5" id="KW-0479">Metal-binding</keyword>
<dbReference type="Gene3D" id="3.30.40.10">
    <property type="entry name" value="Zinc/RING finger domain, C3HC4 (zinc finger)"/>
    <property type="match status" value="1"/>
</dbReference>
<evidence type="ECO:0000256" key="9">
    <source>
        <dbReference type="ARBA" id="ARBA00022833"/>
    </source>
</evidence>
<dbReference type="STRING" id="1745343.A0A2J6QEG3"/>
<dbReference type="GO" id="GO:0008270">
    <property type="term" value="F:zinc ion binding"/>
    <property type="evidence" value="ECO:0007669"/>
    <property type="project" value="UniProtKB-KW"/>
</dbReference>
<dbReference type="GO" id="GO:0016567">
    <property type="term" value="P:protein ubiquitination"/>
    <property type="evidence" value="ECO:0007669"/>
    <property type="project" value="InterPro"/>
</dbReference>
<reference evidence="14 15" key="1">
    <citation type="submission" date="2016-05" db="EMBL/GenBank/DDBJ databases">
        <title>A degradative enzymes factory behind the ericoid mycorrhizal symbiosis.</title>
        <authorList>
            <consortium name="DOE Joint Genome Institute"/>
            <person name="Martino E."/>
            <person name="Morin E."/>
            <person name="Grelet G."/>
            <person name="Kuo A."/>
            <person name="Kohler A."/>
            <person name="Daghino S."/>
            <person name="Barry K."/>
            <person name="Choi C."/>
            <person name="Cichocki N."/>
            <person name="Clum A."/>
            <person name="Copeland A."/>
            <person name="Hainaut M."/>
            <person name="Haridas S."/>
            <person name="Labutti K."/>
            <person name="Lindquist E."/>
            <person name="Lipzen A."/>
            <person name="Khouja H.-R."/>
            <person name="Murat C."/>
            <person name="Ohm R."/>
            <person name="Olson A."/>
            <person name="Spatafora J."/>
            <person name="Veneault-Fourrey C."/>
            <person name="Henrissat B."/>
            <person name="Grigoriev I."/>
            <person name="Martin F."/>
            <person name="Perotto S."/>
        </authorList>
    </citation>
    <scope>NUCLEOTIDE SEQUENCE [LARGE SCALE GENOMIC DNA]</scope>
    <source>
        <strain evidence="14 15">UAMH 7357</strain>
    </source>
</reference>
<feature type="domain" description="RING-type" evidence="13">
    <location>
        <begin position="142"/>
        <end position="363"/>
    </location>
</feature>
<dbReference type="PROSITE" id="PS50089">
    <property type="entry name" value="ZF_RING_2"/>
    <property type="match status" value="1"/>
</dbReference>
<evidence type="ECO:0000256" key="5">
    <source>
        <dbReference type="ARBA" id="ARBA00022723"/>
    </source>
</evidence>
<feature type="compositionally biased region" description="Low complexity" evidence="11">
    <location>
        <begin position="36"/>
        <end position="54"/>
    </location>
</feature>
<dbReference type="CDD" id="cd20335">
    <property type="entry name" value="BRcat_RBR"/>
    <property type="match status" value="1"/>
</dbReference>
<keyword evidence="8" id="KW-0833">Ubl conjugation pathway</keyword>
<evidence type="ECO:0000256" key="3">
    <source>
        <dbReference type="ARBA" id="ARBA00012251"/>
    </source>
</evidence>
<feature type="compositionally biased region" description="Basic and acidic residues" evidence="11">
    <location>
        <begin position="418"/>
        <end position="436"/>
    </location>
</feature>
<evidence type="ECO:0000256" key="10">
    <source>
        <dbReference type="PROSITE-ProRule" id="PRU00175"/>
    </source>
</evidence>
<evidence type="ECO:0000256" key="11">
    <source>
        <dbReference type="SAM" id="MobiDB-lite"/>
    </source>
</evidence>
<comment type="pathway">
    <text evidence="2">Protein modification; protein ubiquitination.</text>
</comment>
<keyword evidence="4" id="KW-0808">Transferase</keyword>
<dbReference type="CDD" id="cd20336">
    <property type="entry name" value="Rcat_RBR"/>
    <property type="match status" value="1"/>
</dbReference>
<dbReference type="InterPro" id="IPR013083">
    <property type="entry name" value="Znf_RING/FYVE/PHD"/>
</dbReference>
<feature type="compositionally biased region" description="Acidic residues" evidence="11">
    <location>
        <begin position="84"/>
        <end position="99"/>
    </location>
</feature>
<evidence type="ECO:0000256" key="2">
    <source>
        <dbReference type="ARBA" id="ARBA00004906"/>
    </source>
</evidence>
<feature type="domain" description="RING-type" evidence="12">
    <location>
        <begin position="146"/>
        <end position="202"/>
    </location>
</feature>
<feature type="compositionally biased region" description="Acidic residues" evidence="11">
    <location>
        <begin position="55"/>
        <end position="65"/>
    </location>
</feature>
<organism evidence="14 15">
    <name type="scientific">Hyaloscypha hepaticicola</name>
    <dbReference type="NCBI Taxonomy" id="2082293"/>
    <lineage>
        <taxon>Eukaryota</taxon>
        <taxon>Fungi</taxon>
        <taxon>Dikarya</taxon>
        <taxon>Ascomycota</taxon>
        <taxon>Pezizomycotina</taxon>
        <taxon>Leotiomycetes</taxon>
        <taxon>Helotiales</taxon>
        <taxon>Hyaloscyphaceae</taxon>
        <taxon>Hyaloscypha</taxon>
    </lineage>
</organism>
<evidence type="ECO:0000313" key="15">
    <source>
        <dbReference type="Proteomes" id="UP000235672"/>
    </source>
</evidence>
<dbReference type="SMART" id="SM00647">
    <property type="entry name" value="IBR"/>
    <property type="match status" value="2"/>
</dbReference>
<name>A0A2J6QEG3_9HELO</name>
<evidence type="ECO:0000313" key="14">
    <source>
        <dbReference type="EMBL" id="PMD24650.1"/>
    </source>
</evidence>
<dbReference type="InterPro" id="IPR054694">
    <property type="entry name" value="Parkin-like_IBR"/>
</dbReference>
<protein>
    <recommendedName>
        <fullName evidence="3">RBR-type E3 ubiquitin transferase</fullName>
        <ecNumber evidence="3">2.3.2.31</ecNumber>
    </recommendedName>
</protein>